<dbReference type="NCBIfam" id="TIGR02543">
    <property type="entry name" value="List_Bact_rpt"/>
    <property type="match status" value="1"/>
</dbReference>
<comment type="subcellular location">
    <subcellularLocation>
        <location evidence="1">Cell envelope</location>
    </subcellularLocation>
</comment>
<organism evidence="5 6">
    <name type="scientific">Anaerostipes rhamnosivorans</name>
    <dbReference type="NCBI Taxonomy" id="1229621"/>
    <lineage>
        <taxon>Bacteria</taxon>
        <taxon>Bacillati</taxon>
        <taxon>Bacillota</taxon>
        <taxon>Clostridia</taxon>
        <taxon>Lachnospirales</taxon>
        <taxon>Lachnospiraceae</taxon>
        <taxon>Anaerostipes</taxon>
    </lineage>
</organism>
<dbReference type="Pfam" id="PF09479">
    <property type="entry name" value="Flg_new"/>
    <property type="match status" value="1"/>
</dbReference>
<keyword evidence="3" id="KW-0472">Membrane</keyword>
<sequence length="299" mass="32920">MKGIKKYTVVLMSVLLVLISSVSVFATSKKDKSNCDCQINGFSVTVDGVSYSADGNKTYYIEDADKLNLEQISRAVVKDPRHTDAHPTELSYSFDDQSYQVIQKIGEGESSPVSVDMPLDFKGKTDIYFKLAMQNRNETASYIHLKTYPKYQITYDLNGGSMEGNPDIFTEVSDTFTLKNPVRSGYKFLGWTGTGLDVMSQEVTIQKGSTGDRTYTANWEQIQTTATDQTSTQGQGSGTQQTVDPKKAGTDGKQKETGSSKSDVARTGDDLKGEPMIYFMILTGGLITMGLVIKKRRAN</sequence>
<dbReference type="OrthoDB" id="1996336at2"/>
<proteinExistence type="predicted"/>
<feature type="chain" id="PRO_5020763200" description="Bacterial repeat domain-containing protein" evidence="4">
    <location>
        <begin position="27"/>
        <end position="299"/>
    </location>
</feature>
<dbReference type="InterPro" id="IPR042229">
    <property type="entry name" value="Listeria/Bacterioides_rpt_sf"/>
</dbReference>
<evidence type="ECO:0000256" key="1">
    <source>
        <dbReference type="ARBA" id="ARBA00004196"/>
    </source>
</evidence>
<feature type="compositionally biased region" description="Basic and acidic residues" evidence="2">
    <location>
        <begin position="244"/>
        <end position="268"/>
    </location>
</feature>
<dbReference type="GO" id="GO:0030313">
    <property type="term" value="C:cell envelope"/>
    <property type="evidence" value="ECO:0007669"/>
    <property type="project" value="UniProtKB-SubCell"/>
</dbReference>
<dbReference type="Gene3D" id="2.60.40.4270">
    <property type="entry name" value="Listeria-Bacteroides repeat domain"/>
    <property type="match status" value="1"/>
</dbReference>
<evidence type="ECO:0008006" key="7">
    <source>
        <dbReference type="Google" id="ProtNLM"/>
    </source>
</evidence>
<dbReference type="InterPro" id="IPR013378">
    <property type="entry name" value="InlB-like_B-rpt"/>
</dbReference>
<evidence type="ECO:0000256" key="4">
    <source>
        <dbReference type="SAM" id="SignalP"/>
    </source>
</evidence>
<evidence type="ECO:0000313" key="5">
    <source>
        <dbReference type="EMBL" id="QCP36614.1"/>
    </source>
</evidence>
<dbReference type="KEGG" id="arf:AR1Y2_3160"/>
<dbReference type="AlphaFoldDB" id="A0A4P8IKR0"/>
<dbReference type="Proteomes" id="UP000298653">
    <property type="component" value="Chromosome"/>
</dbReference>
<keyword evidence="4" id="KW-0732">Signal</keyword>
<feature type="compositionally biased region" description="Low complexity" evidence="2">
    <location>
        <begin position="226"/>
        <end position="242"/>
    </location>
</feature>
<feature type="transmembrane region" description="Helical" evidence="3">
    <location>
        <begin position="276"/>
        <end position="293"/>
    </location>
</feature>
<keyword evidence="3" id="KW-0812">Transmembrane</keyword>
<protein>
    <recommendedName>
        <fullName evidence="7">Bacterial repeat domain-containing protein</fullName>
    </recommendedName>
</protein>
<evidence type="ECO:0000313" key="6">
    <source>
        <dbReference type="Proteomes" id="UP000298653"/>
    </source>
</evidence>
<keyword evidence="3" id="KW-1133">Transmembrane helix</keyword>
<evidence type="ECO:0000256" key="3">
    <source>
        <dbReference type="SAM" id="Phobius"/>
    </source>
</evidence>
<feature type="region of interest" description="Disordered" evidence="2">
    <location>
        <begin position="226"/>
        <end position="268"/>
    </location>
</feature>
<gene>
    <name evidence="5" type="ORF">AR1Y2_3160</name>
</gene>
<evidence type="ECO:0000256" key="2">
    <source>
        <dbReference type="SAM" id="MobiDB-lite"/>
    </source>
</evidence>
<accession>A0A4P8IKR0</accession>
<feature type="signal peptide" evidence="4">
    <location>
        <begin position="1"/>
        <end position="26"/>
    </location>
</feature>
<keyword evidence="6" id="KW-1185">Reference proteome</keyword>
<dbReference type="EMBL" id="CP040058">
    <property type="protein sequence ID" value="QCP36614.1"/>
    <property type="molecule type" value="Genomic_DNA"/>
</dbReference>
<dbReference type="RefSeq" id="WP_137329816.1">
    <property type="nucleotide sequence ID" value="NZ_CP040058.1"/>
</dbReference>
<name>A0A4P8IKR0_9FIRM</name>
<reference evidence="5 6" key="1">
    <citation type="submission" date="2019-05" db="EMBL/GenBank/DDBJ databases">
        <title>Complete genome sequencing of Anaerostipes rhamnosivorans.</title>
        <authorList>
            <person name="Bui T.P.N."/>
            <person name="de Vos W.M."/>
        </authorList>
    </citation>
    <scope>NUCLEOTIDE SEQUENCE [LARGE SCALE GENOMIC DNA]</scope>
    <source>
        <strain evidence="5 6">1y2</strain>
    </source>
</reference>